<dbReference type="Pfam" id="PF08245">
    <property type="entry name" value="Mur_ligase_M"/>
    <property type="match status" value="1"/>
</dbReference>
<comment type="pathway">
    <text evidence="2 7 8">Cell wall biogenesis; peptidoglycan biosynthesis.</text>
</comment>
<dbReference type="InterPro" id="IPR036565">
    <property type="entry name" value="Mur-like_cat_sf"/>
</dbReference>
<dbReference type="SUPFAM" id="SSF53623">
    <property type="entry name" value="MurD-like peptide ligases, catalytic domain"/>
    <property type="match status" value="1"/>
</dbReference>
<dbReference type="SUPFAM" id="SSF51984">
    <property type="entry name" value="MurCD N-terminal domain"/>
    <property type="match status" value="1"/>
</dbReference>
<comment type="subcellular location">
    <subcellularLocation>
        <location evidence="1 7 8">Cytoplasm</location>
    </subcellularLocation>
</comment>
<evidence type="ECO:0000259" key="10">
    <source>
        <dbReference type="Pfam" id="PF08245"/>
    </source>
</evidence>
<keyword evidence="7 8" id="KW-0573">Peptidoglycan synthesis</keyword>
<dbReference type="EMBL" id="LCFB01000011">
    <property type="protein sequence ID" value="KKS85056.1"/>
    <property type="molecule type" value="Genomic_DNA"/>
</dbReference>
<evidence type="ECO:0000259" key="9">
    <source>
        <dbReference type="Pfam" id="PF02875"/>
    </source>
</evidence>
<dbReference type="GO" id="GO:0071555">
    <property type="term" value="P:cell wall organization"/>
    <property type="evidence" value="ECO:0007669"/>
    <property type="project" value="UniProtKB-KW"/>
</dbReference>
<evidence type="ECO:0000256" key="8">
    <source>
        <dbReference type="RuleBase" id="RU003664"/>
    </source>
</evidence>
<feature type="domain" description="Mur ligase C-terminal" evidence="9">
    <location>
        <begin position="322"/>
        <end position="438"/>
    </location>
</feature>
<proteinExistence type="inferred from homology"/>
<dbReference type="InterPro" id="IPR004101">
    <property type="entry name" value="Mur_ligase_C"/>
</dbReference>
<protein>
    <recommendedName>
        <fullName evidence="7 8">UDP-N-acetylmuramoylalanine--D-glutamate ligase</fullName>
        <ecNumber evidence="7 8">6.3.2.9</ecNumber>
    </recommendedName>
    <alternativeName>
        <fullName evidence="7">D-glutamic acid-adding enzyme</fullName>
    </alternativeName>
    <alternativeName>
        <fullName evidence="7">UDP-N-acetylmuramoyl-L-alanyl-D-glutamate synthetase</fullName>
    </alternativeName>
</protein>
<dbReference type="GO" id="GO:0008764">
    <property type="term" value="F:UDP-N-acetylmuramoylalanine-D-glutamate ligase activity"/>
    <property type="evidence" value="ECO:0007669"/>
    <property type="project" value="UniProtKB-UniRule"/>
</dbReference>
<dbReference type="GO" id="GO:0008360">
    <property type="term" value="P:regulation of cell shape"/>
    <property type="evidence" value="ECO:0007669"/>
    <property type="project" value="UniProtKB-KW"/>
</dbReference>
<feature type="binding site" evidence="7">
    <location>
        <begin position="118"/>
        <end position="124"/>
    </location>
    <ligand>
        <name>ATP</name>
        <dbReference type="ChEBI" id="CHEBI:30616"/>
    </ligand>
</feature>
<keyword evidence="7 8" id="KW-0133">Cell shape</keyword>
<organism evidence="11 12">
    <name type="scientific">Candidatus Gottesmanbacteria bacterium GW2011_GWA1_43_11</name>
    <dbReference type="NCBI Taxonomy" id="1618436"/>
    <lineage>
        <taxon>Bacteria</taxon>
        <taxon>Candidatus Gottesmaniibacteriota</taxon>
    </lineage>
</organism>
<keyword evidence="5 7" id="KW-0547">Nucleotide-binding</keyword>
<dbReference type="InterPro" id="IPR036615">
    <property type="entry name" value="Mur_ligase_C_dom_sf"/>
</dbReference>
<keyword evidence="7 8" id="KW-0131">Cell cycle</keyword>
<dbReference type="InterPro" id="IPR005762">
    <property type="entry name" value="MurD"/>
</dbReference>
<gene>
    <name evidence="7" type="primary">murD</name>
    <name evidence="11" type="ORF">UV59_C0011G0012</name>
</gene>
<evidence type="ECO:0000256" key="4">
    <source>
        <dbReference type="ARBA" id="ARBA00022598"/>
    </source>
</evidence>
<evidence type="ECO:0000313" key="12">
    <source>
        <dbReference type="Proteomes" id="UP000034543"/>
    </source>
</evidence>
<dbReference type="GO" id="GO:0051301">
    <property type="term" value="P:cell division"/>
    <property type="evidence" value="ECO:0007669"/>
    <property type="project" value="UniProtKB-KW"/>
</dbReference>
<dbReference type="GO" id="GO:0009252">
    <property type="term" value="P:peptidoglycan biosynthetic process"/>
    <property type="evidence" value="ECO:0007669"/>
    <property type="project" value="UniProtKB-UniRule"/>
</dbReference>
<keyword evidence="6 7" id="KW-0067">ATP-binding</keyword>
<evidence type="ECO:0000256" key="6">
    <source>
        <dbReference type="ARBA" id="ARBA00022840"/>
    </source>
</evidence>
<dbReference type="Pfam" id="PF21799">
    <property type="entry name" value="MurD-like_N"/>
    <property type="match status" value="1"/>
</dbReference>
<dbReference type="Gene3D" id="3.40.1190.10">
    <property type="entry name" value="Mur-like, catalytic domain"/>
    <property type="match status" value="1"/>
</dbReference>
<dbReference type="PANTHER" id="PTHR43692:SF1">
    <property type="entry name" value="UDP-N-ACETYLMURAMOYLALANINE--D-GLUTAMATE LIGASE"/>
    <property type="match status" value="1"/>
</dbReference>
<keyword evidence="7 8" id="KW-0132">Cell division</keyword>
<dbReference type="PATRIC" id="fig|1618436.3.peg.607"/>
<evidence type="ECO:0000256" key="1">
    <source>
        <dbReference type="ARBA" id="ARBA00004496"/>
    </source>
</evidence>
<name>A0A0G1EPU7_9BACT</name>
<dbReference type="HAMAP" id="MF_00639">
    <property type="entry name" value="MurD"/>
    <property type="match status" value="1"/>
</dbReference>
<dbReference type="UniPathway" id="UPA00219"/>
<dbReference type="Proteomes" id="UP000034543">
    <property type="component" value="Unassembled WGS sequence"/>
</dbReference>
<evidence type="ECO:0000256" key="3">
    <source>
        <dbReference type="ARBA" id="ARBA00022490"/>
    </source>
</evidence>
<feature type="domain" description="Mur ligase central" evidence="10">
    <location>
        <begin position="116"/>
        <end position="300"/>
    </location>
</feature>
<dbReference type="GO" id="GO:0005524">
    <property type="term" value="F:ATP binding"/>
    <property type="evidence" value="ECO:0007669"/>
    <property type="project" value="UniProtKB-UniRule"/>
</dbReference>
<keyword evidence="7 8" id="KW-0961">Cell wall biogenesis/degradation</keyword>
<reference evidence="11 12" key="1">
    <citation type="journal article" date="2015" name="Nature">
        <title>rRNA introns, odd ribosomes, and small enigmatic genomes across a large radiation of phyla.</title>
        <authorList>
            <person name="Brown C.T."/>
            <person name="Hug L.A."/>
            <person name="Thomas B.C."/>
            <person name="Sharon I."/>
            <person name="Castelle C.J."/>
            <person name="Singh A."/>
            <person name="Wilkins M.J."/>
            <person name="Williams K.H."/>
            <person name="Banfield J.F."/>
        </authorList>
    </citation>
    <scope>NUCLEOTIDE SEQUENCE [LARGE SCALE GENOMIC DNA]</scope>
</reference>
<keyword evidence="3 7" id="KW-0963">Cytoplasm</keyword>
<dbReference type="Gene3D" id="3.90.190.20">
    <property type="entry name" value="Mur ligase, C-terminal domain"/>
    <property type="match status" value="1"/>
</dbReference>
<comment type="function">
    <text evidence="7 8">Cell wall formation. Catalyzes the addition of glutamate to the nucleotide precursor UDP-N-acetylmuramoyl-L-alanine (UMA).</text>
</comment>
<dbReference type="PANTHER" id="PTHR43692">
    <property type="entry name" value="UDP-N-ACETYLMURAMOYLALANINE--D-GLUTAMATE LIGASE"/>
    <property type="match status" value="1"/>
</dbReference>
<comment type="catalytic activity">
    <reaction evidence="7 8">
        <text>UDP-N-acetyl-alpha-D-muramoyl-L-alanine + D-glutamate + ATP = UDP-N-acetyl-alpha-D-muramoyl-L-alanyl-D-glutamate + ADP + phosphate + H(+)</text>
        <dbReference type="Rhea" id="RHEA:16429"/>
        <dbReference type="ChEBI" id="CHEBI:15378"/>
        <dbReference type="ChEBI" id="CHEBI:29986"/>
        <dbReference type="ChEBI" id="CHEBI:30616"/>
        <dbReference type="ChEBI" id="CHEBI:43474"/>
        <dbReference type="ChEBI" id="CHEBI:83898"/>
        <dbReference type="ChEBI" id="CHEBI:83900"/>
        <dbReference type="ChEBI" id="CHEBI:456216"/>
        <dbReference type="EC" id="6.3.2.9"/>
    </reaction>
</comment>
<sequence length="469" mass="50877">MQNFNVFGKKVAILGVSLEGTDSARYFVSLGAKVFCCDRRSKAQIGDRVNELEKQGVVLRLGSAYLHNLEEYNLLVRTPGMSLRLPELVTALKSGIKITSQTKLLLELAPCPIIGVTGTKGKGTTATLIAELLSNAGYRVYLGGNVGQPLLSRLPEMTPADLLVLELSSFQLEDGDCSPQVAVVLTVGSDHLANFDPLSTNFHQSQAGYVDAKKNLVRFQKAEDLCVVNADDPVANSFSKFTKAQVVRYSTTTKDSDAGVNKNYLVLKMKGMMTPIIPLTEIKLRGRHNWENILAACLVAQRYEVPVQTMQKVISSFAGLPHRLEKVATVSGITFYNDSFSTTPETAIAAIRSFTEPIILIAGGSEKGADFTKLGEAISKSPVQMAILIGDMAPKIETAIRKFSPHLKIITGLTTMKQIITKAFAEVRPGSVVLLSPAAASFGLFKNYKDRGNQFKAYAQTLTPKTHSA</sequence>
<dbReference type="Gene3D" id="3.40.50.720">
    <property type="entry name" value="NAD(P)-binding Rossmann-like Domain"/>
    <property type="match status" value="1"/>
</dbReference>
<evidence type="ECO:0000256" key="7">
    <source>
        <dbReference type="HAMAP-Rule" id="MF_00639"/>
    </source>
</evidence>
<dbReference type="NCBIfam" id="TIGR01087">
    <property type="entry name" value="murD"/>
    <property type="match status" value="1"/>
</dbReference>
<accession>A0A0G1EPU7</accession>
<dbReference type="EC" id="6.3.2.9" evidence="7 8"/>
<dbReference type="STRING" id="1618436.UV59_C0011G0012"/>
<evidence type="ECO:0000256" key="5">
    <source>
        <dbReference type="ARBA" id="ARBA00022741"/>
    </source>
</evidence>
<keyword evidence="4 7" id="KW-0436">Ligase</keyword>
<dbReference type="CDD" id="cd01983">
    <property type="entry name" value="SIMIBI"/>
    <property type="match status" value="1"/>
</dbReference>
<dbReference type="AlphaFoldDB" id="A0A0G1EPU7"/>
<comment type="caution">
    <text evidence="11">The sequence shown here is derived from an EMBL/GenBank/DDBJ whole genome shotgun (WGS) entry which is preliminary data.</text>
</comment>
<dbReference type="InterPro" id="IPR013221">
    <property type="entry name" value="Mur_ligase_cen"/>
</dbReference>
<comment type="similarity">
    <text evidence="7">Belongs to the MurCDEF family.</text>
</comment>
<evidence type="ECO:0000313" key="11">
    <source>
        <dbReference type="EMBL" id="KKS85056.1"/>
    </source>
</evidence>
<dbReference type="Pfam" id="PF02875">
    <property type="entry name" value="Mur_ligase_C"/>
    <property type="match status" value="1"/>
</dbReference>
<dbReference type="SUPFAM" id="SSF53244">
    <property type="entry name" value="MurD-like peptide ligases, peptide-binding domain"/>
    <property type="match status" value="1"/>
</dbReference>
<dbReference type="GO" id="GO:0005737">
    <property type="term" value="C:cytoplasm"/>
    <property type="evidence" value="ECO:0007669"/>
    <property type="project" value="UniProtKB-SubCell"/>
</dbReference>
<evidence type="ECO:0000256" key="2">
    <source>
        <dbReference type="ARBA" id="ARBA00004752"/>
    </source>
</evidence>